<evidence type="ECO:0000256" key="7">
    <source>
        <dbReference type="SAM" id="MobiDB-lite"/>
    </source>
</evidence>
<keyword evidence="2" id="KW-0805">Transcription regulation</keyword>
<dbReference type="STRING" id="3708.A0A078FW87"/>
<evidence type="ECO:0000313" key="9">
    <source>
        <dbReference type="EMBL" id="CAF2095833.1"/>
    </source>
</evidence>
<evidence type="ECO:0000256" key="2">
    <source>
        <dbReference type="ARBA" id="ARBA00023015"/>
    </source>
</evidence>
<dbReference type="Gramene" id="CDY17191">
    <property type="protein sequence ID" value="CDY17191"/>
    <property type="gene ID" value="GSBRNA2T00095255001"/>
</dbReference>
<evidence type="ECO:0000259" key="8">
    <source>
        <dbReference type="PROSITE" id="PS51032"/>
    </source>
</evidence>
<gene>
    <name evidence="10" type="primary">BnaA05g09970D</name>
    <name evidence="9" type="ORF">DARMORV10_A05P11910.1</name>
    <name evidence="10" type="ORF">GSBRNA2T00095255001</name>
</gene>
<dbReference type="Pfam" id="PF00847">
    <property type="entry name" value="AP2"/>
    <property type="match status" value="1"/>
</dbReference>
<dbReference type="CDD" id="cd00018">
    <property type="entry name" value="AP2"/>
    <property type="match status" value="1"/>
</dbReference>
<dbReference type="InterPro" id="IPR016177">
    <property type="entry name" value="DNA-bd_dom_sf"/>
</dbReference>
<feature type="compositionally biased region" description="Basic and acidic residues" evidence="7">
    <location>
        <begin position="14"/>
        <end position="23"/>
    </location>
</feature>
<protein>
    <submittedName>
        <fullName evidence="9">(rape) hypothetical protein</fullName>
    </submittedName>
    <submittedName>
        <fullName evidence="10">BnaA05g09970D protein</fullName>
    </submittedName>
</protein>
<dbReference type="SMR" id="A0A078FW87"/>
<sequence length="216" mass="23922">MHSGKRPLSPESMAGKREEKEELGSCSTLSESDVSAFVSELTDQPTPPSVNQPSSLTLQEQSNTRQRNYRGVRQRPWGKWAAEIRDPNKAARVWLGTFDTAEEAALAYDKAAFEFRGQKAKLNFPEHILTNSSGPYGPYPSTATSHDRITVMSPPAIAPDILLDQYGQFHSANSDSVANFSLTMSSSSSSLNQQEHIPKLEDGKNVKNININKRRK</sequence>
<feature type="domain" description="AP2/ERF" evidence="8">
    <location>
        <begin position="68"/>
        <end position="125"/>
    </location>
</feature>
<feature type="compositionally biased region" description="Low complexity" evidence="7">
    <location>
        <begin position="206"/>
        <end position="216"/>
    </location>
</feature>
<keyword evidence="4" id="KW-0804">Transcription</keyword>
<evidence type="ECO:0000256" key="5">
    <source>
        <dbReference type="ARBA" id="ARBA00023242"/>
    </source>
</evidence>
<dbReference type="EMBL" id="LK032071">
    <property type="protein sequence ID" value="CDY17191.1"/>
    <property type="molecule type" value="Genomic_DNA"/>
</dbReference>
<comment type="similarity">
    <text evidence="6">Belongs to the AP2/ERF transcription factor family. ERF subfamily.</text>
</comment>
<dbReference type="PaxDb" id="3708-A0A078FW87"/>
<dbReference type="GO" id="GO:0009873">
    <property type="term" value="P:ethylene-activated signaling pathway"/>
    <property type="evidence" value="ECO:0007669"/>
    <property type="project" value="InterPro"/>
</dbReference>
<feature type="region of interest" description="Disordered" evidence="7">
    <location>
        <begin position="1"/>
        <end position="73"/>
    </location>
</feature>
<evidence type="ECO:0000256" key="6">
    <source>
        <dbReference type="ARBA" id="ARBA00024343"/>
    </source>
</evidence>
<evidence type="ECO:0000313" key="10">
    <source>
        <dbReference type="EMBL" id="CDY17191.1"/>
    </source>
</evidence>
<dbReference type="Gene3D" id="3.30.730.10">
    <property type="entry name" value="AP2/ERF domain"/>
    <property type="match status" value="1"/>
</dbReference>
<dbReference type="Proteomes" id="UP001295469">
    <property type="component" value="Chromosome A05"/>
</dbReference>
<dbReference type="InterPro" id="IPR036955">
    <property type="entry name" value="AP2/ERF_dom_sf"/>
</dbReference>
<dbReference type="SUPFAM" id="SSF54171">
    <property type="entry name" value="DNA-binding domain"/>
    <property type="match status" value="1"/>
</dbReference>
<keyword evidence="5" id="KW-0539">Nucleus</keyword>
<name>A0A078FW87_BRANA</name>
<dbReference type="Proteomes" id="UP000028999">
    <property type="component" value="Unassembled WGS sequence"/>
</dbReference>
<evidence type="ECO:0000256" key="1">
    <source>
        <dbReference type="ARBA" id="ARBA00004123"/>
    </source>
</evidence>
<keyword evidence="3" id="KW-0238">DNA-binding</keyword>
<evidence type="ECO:0000313" key="11">
    <source>
        <dbReference type="Proteomes" id="UP000028999"/>
    </source>
</evidence>
<dbReference type="GO" id="GO:0003700">
    <property type="term" value="F:DNA-binding transcription factor activity"/>
    <property type="evidence" value="ECO:0007669"/>
    <property type="project" value="InterPro"/>
</dbReference>
<dbReference type="InterPro" id="IPR044808">
    <property type="entry name" value="ERF_plant"/>
</dbReference>
<evidence type="ECO:0000256" key="4">
    <source>
        <dbReference type="ARBA" id="ARBA00023163"/>
    </source>
</evidence>
<reference evidence="10 11" key="1">
    <citation type="journal article" date="2014" name="Science">
        <title>Plant genetics. Early allopolyploid evolution in the post-Neolithic Brassica napus oilseed genome.</title>
        <authorList>
            <person name="Chalhoub B."/>
            <person name="Denoeud F."/>
            <person name="Liu S."/>
            <person name="Parkin I.A."/>
            <person name="Tang H."/>
            <person name="Wang X."/>
            <person name="Chiquet J."/>
            <person name="Belcram H."/>
            <person name="Tong C."/>
            <person name="Samans B."/>
            <person name="Correa M."/>
            <person name="Da Silva C."/>
            <person name="Just J."/>
            <person name="Falentin C."/>
            <person name="Koh C.S."/>
            <person name="Le Clainche I."/>
            <person name="Bernard M."/>
            <person name="Bento P."/>
            <person name="Noel B."/>
            <person name="Labadie K."/>
            <person name="Alberti A."/>
            <person name="Charles M."/>
            <person name="Arnaud D."/>
            <person name="Guo H."/>
            <person name="Daviaud C."/>
            <person name="Alamery S."/>
            <person name="Jabbari K."/>
            <person name="Zhao M."/>
            <person name="Edger P.P."/>
            <person name="Chelaifa H."/>
            <person name="Tack D."/>
            <person name="Lassalle G."/>
            <person name="Mestiri I."/>
            <person name="Schnel N."/>
            <person name="Le Paslier M.C."/>
            <person name="Fan G."/>
            <person name="Renault V."/>
            <person name="Bayer P.E."/>
            <person name="Golicz A.A."/>
            <person name="Manoli S."/>
            <person name="Lee T.H."/>
            <person name="Thi V.H."/>
            <person name="Chalabi S."/>
            <person name="Hu Q."/>
            <person name="Fan C."/>
            <person name="Tollenaere R."/>
            <person name="Lu Y."/>
            <person name="Battail C."/>
            <person name="Shen J."/>
            <person name="Sidebottom C.H."/>
            <person name="Wang X."/>
            <person name="Canaguier A."/>
            <person name="Chauveau A."/>
            <person name="Berard A."/>
            <person name="Deniot G."/>
            <person name="Guan M."/>
            <person name="Liu Z."/>
            <person name="Sun F."/>
            <person name="Lim Y.P."/>
            <person name="Lyons E."/>
            <person name="Town C.D."/>
            <person name="Bancroft I."/>
            <person name="Wang X."/>
            <person name="Meng J."/>
            <person name="Ma J."/>
            <person name="Pires J.C."/>
            <person name="King G.J."/>
            <person name="Brunel D."/>
            <person name="Delourme R."/>
            <person name="Renard M."/>
            <person name="Aury J.M."/>
            <person name="Adams K.L."/>
            <person name="Batley J."/>
            <person name="Snowdon R.J."/>
            <person name="Tost J."/>
            <person name="Edwards D."/>
            <person name="Zhou Y."/>
            <person name="Hua W."/>
            <person name="Sharpe A.G."/>
            <person name="Paterson A.H."/>
            <person name="Guan C."/>
            <person name="Wincker P."/>
        </authorList>
    </citation>
    <scope>NUCLEOTIDE SEQUENCE [LARGE SCALE GENOMIC DNA]</scope>
    <source>
        <strain evidence="11">cv. Darmor-bzh</strain>
    </source>
</reference>
<dbReference type="GO" id="GO:0003677">
    <property type="term" value="F:DNA binding"/>
    <property type="evidence" value="ECO:0007669"/>
    <property type="project" value="UniProtKB-KW"/>
</dbReference>
<organism evidence="10 11">
    <name type="scientific">Brassica napus</name>
    <name type="common">Rape</name>
    <dbReference type="NCBI Taxonomy" id="3708"/>
    <lineage>
        <taxon>Eukaryota</taxon>
        <taxon>Viridiplantae</taxon>
        <taxon>Streptophyta</taxon>
        <taxon>Embryophyta</taxon>
        <taxon>Tracheophyta</taxon>
        <taxon>Spermatophyta</taxon>
        <taxon>Magnoliopsida</taxon>
        <taxon>eudicotyledons</taxon>
        <taxon>Gunneridae</taxon>
        <taxon>Pentapetalae</taxon>
        <taxon>rosids</taxon>
        <taxon>malvids</taxon>
        <taxon>Brassicales</taxon>
        <taxon>Brassicaceae</taxon>
        <taxon>Brassiceae</taxon>
        <taxon>Brassica</taxon>
    </lineage>
</organism>
<dbReference type="PANTHER" id="PTHR31190">
    <property type="entry name" value="DNA-BINDING DOMAIN"/>
    <property type="match status" value="1"/>
</dbReference>
<dbReference type="GO" id="GO:0005634">
    <property type="term" value="C:nucleus"/>
    <property type="evidence" value="ECO:0007669"/>
    <property type="project" value="UniProtKB-SubCell"/>
</dbReference>
<evidence type="ECO:0000256" key="3">
    <source>
        <dbReference type="ARBA" id="ARBA00023125"/>
    </source>
</evidence>
<dbReference type="PRINTS" id="PR00367">
    <property type="entry name" value="ETHRSPELEMNT"/>
</dbReference>
<keyword evidence="11" id="KW-1185">Reference proteome</keyword>
<feature type="region of interest" description="Disordered" evidence="7">
    <location>
        <begin position="190"/>
        <end position="216"/>
    </location>
</feature>
<accession>A0A078FW87</accession>
<feature type="compositionally biased region" description="Polar residues" evidence="7">
    <location>
        <begin position="51"/>
        <end position="66"/>
    </location>
</feature>
<dbReference type="AlphaFoldDB" id="A0A078FW87"/>
<dbReference type="PANTHER" id="PTHR31190:SF167">
    <property type="entry name" value="ETHYLENE-RESPONSIVE TRANSCRIPTION FACTOR ERF112"/>
    <property type="match status" value="1"/>
</dbReference>
<feature type="compositionally biased region" description="Basic and acidic residues" evidence="7">
    <location>
        <begin position="196"/>
        <end position="205"/>
    </location>
</feature>
<proteinExistence type="inferred from homology"/>
<dbReference type="EMBL" id="HG994359">
    <property type="protein sequence ID" value="CAF2095833.1"/>
    <property type="molecule type" value="Genomic_DNA"/>
</dbReference>
<comment type="subcellular location">
    <subcellularLocation>
        <location evidence="1">Nucleus</location>
    </subcellularLocation>
</comment>
<reference evidence="9" key="3">
    <citation type="submission" date="2021-01" db="EMBL/GenBank/DDBJ databases">
        <authorList>
            <consortium name="Genoscope - CEA"/>
            <person name="William W."/>
        </authorList>
    </citation>
    <scope>NUCLEOTIDE SEQUENCE</scope>
</reference>
<reference evidence="10" key="2">
    <citation type="submission" date="2014-06" db="EMBL/GenBank/DDBJ databases">
        <authorList>
            <person name="Genoscope - CEA"/>
        </authorList>
    </citation>
    <scope>NUCLEOTIDE SEQUENCE</scope>
</reference>
<dbReference type="SMART" id="SM00380">
    <property type="entry name" value="AP2"/>
    <property type="match status" value="1"/>
</dbReference>
<dbReference type="FunFam" id="3.30.730.10:FF:000001">
    <property type="entry name" value="Ethylene-responsive transcription factor 2"/>
    <property type="match status" value="1"/>
</dbReference>
<dbReference type="PROSITE" id="PS51032">
    <property type="entry name" value="AP2_ERF"/>
    <property type="match status" value="1"/>
</dbReference>
<dbReference type="InterPro" id="IPR001471">
    <property type="entry name" value="AP2/ERF_dom"/>
</dbReference>